<dbReference type="STRING" id="180332.GCA_000797495_05506"/>
<evidence type="ECO:0000256" key="2">
    <source>
        <dbReference type="ARBA" id="ARBA00022670"/>
    </source>
</evidence>
<organism evidence="9 10">
    <name type="scientific">Robinsoniella peoriensis</name>
    <dbReference type="NCBI Taxonomy" id="180332"/>
    <lineage>
        <taxon>Bacteria</taxon>
        <taxon>Bacillati</taxon>
        <taxon>Bacillota</taxon>
        <taxon>Clostridia</taxon>
        <taxon>Lachnospirales</taxon>
        <taxon>Lachnospiraceae</taxon>
        <taxon>Robinsoniella</taxon>
    </lineage>
</organism>
<dbReference type="RefSeq" id="WP_027294091.1">
    <property type="nucleotide sequence ID" value="NZ_CABMJZ010000062.1"/>
</dbReference>
<dbReference type="InterPro" id="IPR046778">
    <property type="entry name" value="UPF0758_N"/>
</dbReference>
<feature type="domain" description="MPN" evidence="8">
    <location>
        <begin position="109"/>
        <end position="231"/>
    </location>
</feature>
<dbReference type="GO" id="GO:0008237">
    <property type="term" value="F:metallopeptidase activity"/>
    <property type="evidence" value="ECO:0007669"/>
    <property type="project" value="UniProtKB-KW"/>
</dbReference>
<dbReference type="AlphaFoldDB" id="A0A4U8QDR7"/>
<dbReference type="Pfam" id="PF20582">
    <property type="entry name" value="UPF0758_N"/>
    <property type="match status" value="1"/>
</dbReference>
<dbReference type="EMBL" id="QGQD01000006">
    <property type="protein sequence ID" value="TLD02859.1"/>
    <property type="molecule type" value="Genomic_DNA"/>
</dbReference>
<reference evidence="9 10" key="1">
    <citation type="journal article" date="2019" name="Anaerobe">
        <title>Detection of Robinsoniella peoriensis in multiple bone samples of a trauma patient.</title>
        <authorList>
            <person name="Schrottner P."/>
            <person name="Hartwich K."/>
            <person name="Bunk B."/>
            <person name="Schober I."/>
            <person name="Helbig S."/>
            <person name="Rudolph W.W."/>
            <person name="Gunzer F."/>
        </authorList>
    </citation>
    <scope>NUCLEOTIDE SEQUENCE [LARGE SCALE GENOMIC DNA]</scope>
    <source>
        <strain evidence="9 10">DSM 106044</strain>
    </source>
</reference>
<dbReference type="PANTHER" id="PTHR30471:SF3">
    <property type="entry name" value="UPF0758 PROTEIN YEES-RELATED"/>
    <property type="match status" value="1"/>
</dbReference>
<keyword evidence="4" id="KW-0378">Hydrolase</keyword>
<protein>
    <submittedName>
        <fullName evidence="9">DNA repair protein RadC</fullName>
    </submittedName>
</protein>
<dbReference type="InterPro" id="IPR001405">
    <property type="entry name" value="UPF0758"/>
</dbReference>
<evidence type="ECO:0000256" key="5">
    <source>
        <dbReference type="ARBA" id="ARBA00022833"/>
    </source>
</evidence>
<evidence type="ECO:0000256" key="4">
    <source>
        <dbReference type="ARBA" id="ARBA00022801"/>
    </source>
</evidence>
<evidence type="ECO:0000313" key="9">
    <source>
        <dbReference type="EMBL" id="TLD02859.1"/>
    </source>
</evidence>
<dbReference type="PANTHER" id="PTHR30471">
    <property type="entry name" value="DNA REPAIR PROTEIN RADC"/>
    <property type="match status" value="1"/>
</dbReference>
<gene>
    <name evidence="9" type="ORF">DSM106044_00358</name>
</gene>
<comment type="caution">
    <text evidence="9">The sequence shown here is derived from an EMBL/GenBank/DDBJ whole genome shotgun (WGS) entry which is preliminary data.</text>
</comment>
<name>A0A4U8QDR7_9FIRM</name>
<keyword evidence="3" id="KW-0479">Metal-binding</keyword>
<dbReference type="Gene3D" id="3.40.140.10">
    <property type="entry name" value="Cytidine Deaminase, domain 2"/>
    <property type="match status" value="1"/>
</dbReference>
<evidence type="ECO:0000256" key="7">
    <source>
        <dbReference type="RuleBase" id="RU003797"/>
    </source>
</evidence>
<dbReference type="GO" id="GO:0046872">
    <property type="term" value="F:metal ion binding"/>
    <property type="evidence" value="ECO:0007669"/>
    <property type="project" value="UniProtKB-KW"/>
</dbReference>
<keyword evidence="5" id="KW-0862">Zinc</keyword>
<dbReference type="PROSITE" id="PS50249">
    <property type="entry name" value="MPN"/>
    <property type="match status" value="1"/>
</dbReference>
<sequence length="231" mass="25874">MNEAITMKELPTDDRPYEKCLAMGAQVLSDAELLAVILRTGSQGIQALELAQEVLQCSKVEHNLLGLHHLSISDLMKMKGIGKVKAIQIKCIVELSRRIAKSSAKGSLCFTKPETIADYYMEDFRHCTQEQMLLLMLNTKSRLLCDHIISKGTVNGALITPREIYLEALHHHAVFIILVHNHPSGDPSPSREDILLTKRIRDAGLMIGIELLDHIIIGDKKYLSFKERGLL</sequence>
<dbReference type="NCBIfam" id="NF000642">
    <property type="entry name" value="PRK00024.1"/>
    <property type="match status" value="1"/>
</dbReference>
<proteinExistence type="inferred from homology"/>
<dbReference type="InterPro" id="IPR020891">
    <property type="entry name" value="UPF0758_CS"/>
</dbReference>
<evidence type="ECO:0000256" key="6">
    <source>
        <dbReference type="ARBA" id="ARBA00023049"/>
    </source>
</evidence>
<accession>A0A4U8QDR7</accession>
<dbReference type="PROSITE" id="PS01302">
    <property type="entry name" value="UPF0758"/>
    <property type="match status" value="1"/>
</dbReference>
<keyword evidence="6" id="KW-0482">Metalloprotease</keyword>
<dbReference type="GO" id="GO:0006508">
    <property type="term" value="P:proteolysis"/>
    <property type="evidence" value="ECO:0007669"/>
    <property type="project" value="UniProtKB-KW"/>
</dbReference>
<evidence type="ECO:0000259" key="8">
    <source>
        <dbReference type="PROSITE" id="PS50249"/>
    </source>
</evidence>
<keyword evidence="2" id="KW-0645">Protease</keyword>
<keyword evidence="10" id="KW-1185">Reference proteome</keyword>
<evidence type="ECO:0000256" key="1">
    <source>
        <dbReference type="ARBA" id="ARBA00010243"/>
    </source>
</evidence>
<dbReference type="InterPro" id="IPR037518">
    <property type="entry name" value="MPN"/>
</dbReference>
<dbReference type="Pfam" id="PF04002">
    <property type="entry name" value="RadC"/>
    <property type="match status" value="1"/>
</dbReference>
<dbReference type="InterPro" id="IPR025657">
    <property type="entry name" value="RadC_JAB"/>
</dbReference>
<evidence type="ECO:0000256" key="3">
    <source>
        <dbReference type="ARBA" id="ARBA00022723"/>
    </source>
</evidence>
<dbReference type="NCBIfam" id="TIGR00608">
    <property type="entry name" value="radc"/>
    <property type="match status" value="1"/>
</dbReference>
<dbReference type="Proteomes" id="UP000306509">
    <property type="component" value="Unassembled WGS sequence"/>
</dbReference>
<dbReference type="CDD" id="cd08071">
    <property type="entry name" value="MPN_DUF2466"/>
    <property type="match status" value="1"/>
</dbReference>
<dbReference type="OrthoDB" id="9804482at2"/>
<comment type="similarity">
    <text evidence="1 7">Belongs to the UPF0758 family.</text>
</comment>
<evidence type="ECO:0000313" key="10">
    <source>
        <dbReference type="Proteomes" id="UP000306509"/>
    </source>
</evidence>